<dbReference type="PANTHER" id="PTHR11802">
    <property type="entry name" value="SERINE PROTEASE FAMILY S10 SERINE CARBOXYPEPTIDASE"/>
    <property type="match status" value="1"/>
</dbReference>
<dbReference type="MEROPS" id="S10.016"/>
<evidence type="ECO:0000256" key="11">
    <source>
        <dbReference type="ARBA" id="ARBA00023180"/>
    </source>
</evidence>
<dbReference type="GO" id="GO:0098552">
    <property type="term" value="C:side of membrane"/>
    <property type="evidence" value="ECO:0007669"/>
    <property type="project" value="UniProtKB-KW"/>
</dbReference>
<keyword evidence="4" id="KW-1003">Cell membrane</keyword>
<evidence type="ECO:0000256" key="14">
    <source>
        <dbReference type="RuleBase" id="RU361156"/>
    </source>
</evidence>
<organism evidence="15 16">
    <name type="scientific">Exophiala sideris</name>
    <dbReference type="NCBI Taxonomy" id="1016849"/>
    <lineage>
        <taxon>Eukaryota</taxon>
        <taxon>Fungi</taxon>
        <taxon>Dikarya</taxon>
        <taxon>Ascomycota</taxon>
        <taxon>Pezizomycotina</taxon>
        <taxon>Eurotiomycetes</taxon>
        <taxon>Chaetothyriomycetidae</taxon>
        <taxon>Chaetothyriales</taxon>
        <taxon>Herpotrichiellaceae</taxon>
        <taxon>Exophiala</taxon>
    </lineage>
</organism>
<dbReference type="GO" id="GO:0005886">
    <property type="term" value="C:plasma membrane"/>
    <property type="evidence" value="ECO:0007669"/>
    <property type="project" value="UniProtKB-SubCell"/>
</dbReference>
<gene>
    <name evidence="15" type="ORF">PV11_03104</name>
</gene>
<evidence type="ECO:0000256" key="4">
    <source>
        <dbReference type="ARBA" id="ARBA00022475"/>
    </source>
</evidence>
<dbReference type="EC" id="3.4.16.-" evidence="14"/>
<accession>A0A0D1YYB2</accession>
<proteinExistence type="inferred from homology"/>
<sequence>MALFMFSLLTGLFLQQAASIAIPSWDEWVTIQSALDSNVSLSFKETYLCETTPGVKSYSGYVNLPPDPSEGRDYPTHTFFWFFESRKDPSTSPLTLWLQGGPGTPSIPAAVSENGPCLVTADSETTVLNPWSWNNEANMLYIDQPVSTGFSYSSLVNGTVDEPVLPYEVTSYNNSALSSLKTNSTVLAGTFASQNPLSAPNTTMAAARIAWHFMQIWMTEFPAYKPKDNSFSIWGESYGGHYVPTFADYFETQNLLIANGSLHESAVPLRLDTVGLINACIDASTQVPTYPQMAYNNTYGIQFINETQYESAVANWTDGQKLVETCQSLAQEYDAQAYGNATKVNQACSDAYDYCFSAVYQDPTKAGLGMFDITAGALVPFPPKYPAGYLNRQNVQTGLGVPLNFTGLSVPVSTSFVETGDFIRGHNLAALGRLLDKGVRIALVYGDSDYQCNWLGGEQISLAINSSIKSDFHNAGYANITTNATYLGGVVRQYGNLSFSRVFQAGHQGIAYGNLGVKPRTADPMTRDARIKFVTEKARLRHHKKSRRGCLTLPRTETFLRQLPSTGFDMQVFRNNRHDPKLSPTQLWANFVVNFGDSRGVLYHSEFPGAWLQDIPARSMRYPAMLSAALSCAASHLAHETKAAQVRTCLLHRSRALSGLSQMVNALTTLSTADGHAVIATCIILRIQTLFLDDGFIEWLRLRRLTFRLSMSVTERSGAGSSKEVQWQDMHGNANRQCPATVELDPRITRSAAHSLSMLEPLVHESEAETYIHHLLVLCISHFQQSTLLGMKSFETIYLALLQMPESRLQGLLENMRPVARILLGHFVAIHVMVTVLTSSNTADNQHSSIGKVNKWIESLCGDLENSDEWHRYVAWPLLTAKAGEGKPHNGRLSMRDFLEILDKEPNELVLRSESQLSSCRIEE</sequence>
<feature type="signal peptide" evidence="14">
    <location>
        <begin position="1"/>
        <end position="19"/>
    </location>
</feature>
<evidence type="ECO:0000256" key="7">
    <source>
        <dbReference type="ARBA" id="ARBA00022670"/>
    </source>
</evidence>
<evidence type="ECO:0000256" key="10">
    <source>
        <dbReference type="ARBA" id="ARBA00023026"/>
    </source>
</evidence>
<keyword evidence="9 14" id="KW-0378">Hydrolase</keyword>
<dbReference type="InterPro" id="IPR029058">
    <property type="entry name" value="AB_hydrolase_fold"/>
</dbReference>
<evidence type="ECO:0000256" key="1">
    <source>
        <dbReference type="ARBA" id="ARBA00001003"/>
    </source>
</evidence>
<keyword evidence="7 14" id="KW-0645">Protease</keyword>
<dbReference type="GO" id="GO:0004185">
    <property type="term" value="F:serine-type carboxypeptidase activity"/>
    <property type="evidence" value="ECO:0007669"/>
    <property type="project" value="UniProtKB-UniRule"/>
</dbReference>
<keyword evidence="12" id="KW-0449">Lipoprotein</keyword>
<dbReference type="OrthoDB" id="443318at2759"/>
<dbReference type="PRINTS" id="PR00724">
    <property type="entry name" value="CRBOXYPTASEC"/>
</dbReference>
<evidence type="ECO:0000256" key="12">
    <source>
        <dbReference type="ARBA" id="ARBA00023288"/>
    </source>
</evidence>
<evidence type="ECO:0000256" key="13">
    <source>
        <dbReference type="ARBA" id="ARBA00037356"/>
    </source>
</evidence>
<dbReference type="PROSITE" id="PS00131">
    <property type="entry name" value="CARBOXYPEPT_SER_SER"/>
    <property type="match status" value="1"/>
</dbReference>
<dbReference type="PANTHER" id="PTHR11802:SF189">
    <property type="entry name" value="CARBOXYPEPTIDASE"/>
    <property type="match status" value="1"/>
</dbReference>
<dbReference type="SUPFAM" id="SSF53474">
    <property type="entry name" value="alpha/beta-Hydrolases"/>
    <property type="match status" value="1"/>
</dbReference>
<comment type="catalytic activity">
    <reaction evidence="1">
        <text>Preferential release of a C-terminal arginine or lysine residue.</text>
        <dbReference type="EC" id="3.4.16.6"/>
    </reaction>
</comment>
<dbReference type="EMBL" id="KN846951">
    <property type="protein sequence ID" value="KIV87567.1"/>
    <property type="molecule type" value="Genomic_DNA"/>
</dbReference>
<keyword evidence="5" id="KW-0472">Membrane</keyword>
<evidence type="ECO:0000313" key="16">
    <source>
        <dbReference type="Proteomes" id="UP000053599"/>
    </source>
</evidence>
<keyword evidence="6 14" id="KW-0121">Carboxypeptidase</keyword>
<keyword evidence="8 14" id="KW-0732">Signal</keyword>
<dbReference type="GO" id="GO:0006508">
    <property type="term" value="P:proteolysis"/>
    <property type="evidence" value="ECO:0007669"/>
    <property type="project" value="UniProtKB-KW"/>
</dbReference>
<keyword evidence="11" id="KW-0325">Glycoprotein</keyword>
<dbReference type="Pfam" id="PF00450">
    <property type="entry name" value="Peptidase_S10"/>
    <property type="match status" value="1"/>
</dbReference>
<feature type="chain" id="PRO_5006514699" description="Carboxypeptidase" evidence="14">
    <location>
        <begin position="20"/>
        <end position="924"/>
    </location>
</feature>
<name>A0A0D1YYB2_9EURO</name>
<protein>
    <recommendedName>
        <fullName evidence="14">Carboxypeptidase</fullName>
        <ecNumber evidence="14">3.4.16.-</ecNumber>
    </recommendedName>
</protein>
<keyword evidence="10" id="KW-0843">Virulence</keyword>
<evidence type="ECO:0000256" key="6">
    <source>
        <dbReference type="ARBA" id="ARBA00022645"/>
    </source>
</evidence>
<evidence type="ECO:0000256" key="8">
    <source>
        <dbReference type="ARBA" id="ARBA00022729"/>
    </source>
</evidence>
<dbReference type="STRING" id="1016849.A0A0D1YYB2"/>
<evidence type="ECO:0000256" key="5">
    <source>
        <dbReference type="ARBA" id="ARBA00022622"/>
    </source>
</evidence>
<dbReference type="InterPro" id="IPR001563">
    <property type="entry name" value="Peptidase_S10"/>
</dbReference>
<dbReference type="GO" id="GO:0000324">
    <property type="term" value="C:fungal-type vacuole"/>
    <property type="evidence" value="ECO:0007669"/>
    <property type="project" value="TreeGrafter"/>
</dbReference>
<evidence type="ECO:0000313" key="15">
    <source>
        <dbReference type="EMBL" id="KIV87567.1"/>
    </source>
</evidence>
<comment type="subcellular location">
    <subcellularLocation>
        <location evidence="2">Cell membrane</location>
        <topology evidence="2">Lipid-anchor</topology>
        <topology evidence="2">GPI-anchor</topology>
    </subcellularLocation>
</comment>
<evidence type="ECO:0000256" key="9">
    <source>
        <dbReference type="ARBA" id="ARBA00022801"/>
    </source>
</evidence>
<comment type="similarity">
    <text evidence="3 14">Belongs to the peptidase S10 family.</text>
</comment>
<dbReference type="InterPro" id="IPR018202">
    <property type="entry name" value="Ser_caboxypep_ser_AS"/>
</dbReference>
<evidence type="ECO:0000256" key="3">
    <source>
        <dbReference type="ARBA" id="ARBA00009431"/>
    </source>
</evidence>
<dbReference type="HOGENOM" id="CLU_315932_0_0_1"/>
<evidence type="ECO:0000256" key="2">
    <source>
        <dbReference type="ARBA" id="ARBA00004609"/>
    </source>
</evidence>
<dbReference type="AlphaFoldDB" id="A0A0D1YYB2"/>
<reference evidence="15 16" key="1">
    <citation type="submission" date="2015-01" db="EMBL/GenBank/DDBJ databases">
        <title>The Genome Sequence of Exophiala sideris CBS121828.</title>
        <authorList>
            <consortium name="The Broad Institute Genomics Platform"/>
            <person name="Cuomo C."/>
            <person name="de Hoog S."/>
            <person name="Gorbushina A."/>
            <person name="Stielow B."/>
            <person name="Teixiera M."/>
            <person name="Abouelleil A."/>
            <person name="Chapman S.B."/>
            <person name="Priest M."/>
            <person name="Young S.K."/>
            <person name="Wortman J."/>
            <person name="Nusbaum C."/>
            <person name="Birren B."/>
        </authorList>
    </citation>
    <scope>NUCLEOTIDE SEQUENCE [LARGE SCALE GENOMIC DNA]</scope>
    <source>
        <strain evidence="15 16">CBS 121828</strain>
    </source>
</reference>
<keyword evidence="5" id="KW-0336">GPI-anchor</keyword>
<dbReference type="Gene3D" id="3.40.50.1820">
    <property type="entry name" value="alpha/beta hydrolase"/>
    <property type="match status" value="1"/>
</dbReference>
<comment type="function">
    <text evidence="13">Extracellular serine carboxypeptidase that contributes to pathogenicity.</text>
</comment>
<dbReference type="Proteomes" id="UP000053599">
    <property type="component" value="Unassembled WGS sequence"/>
</dbReference>